<feature type="transmembrane region" description="Helical" evidence="6">
    <location>
        <begin position="46"/>
        <end position="68"/>
    </location>
</feature>
<keyword evidence="2" id="KW-1003">Cell membrane</keyword>
<dbReference type="GO" id="GO:0005886">
    <property type="term" value="C:plasma membrane"/>
    <property type="evidence" value="ECO:0007669"/>
    <property type="project" value="UniProtKB-SubCell"/>
</dbReference>
<evidence type="ECO:0000256" key="6">
    <source>
        <dbReference type="SAM" id="Phobius"/>
    </source>
</evidence>
<feature type="transmembrane region" description="Helical" evidence="6">
    <location>
        <begin position="137"/>
        <end position="159"/>
    </location>
</feature>
<evidence type="ECO:0000259" key="7">
    <source>
        <dbReference type="PROSITE" id="PS50850"/>
    </source>
</evidence>
<evidence type="ECO:0000313" key="9">
    <source>
        <dbReference type="Proteomes" id="UP000608579"/>
    </source>
</evidence>
<dbReference type="InterPro" id="IPR050189">
    <property type="entry name" value="MFS_Efflux_Transporters"/>
</dbReference>
<feature type="transmembrane region" description="Helical" evidence="6">
    <location>
        <begin position="359"/>
        <end position="379"/>
    </location>
</feature>
<evidence type="ECO:0000256" key="1">
    <source>
        <dbReference type="ARBA" id="ARBA00004651"/>
    </source>
</evidence>
<feature type="transmembrane region" description="Helical" evidence="6">
    <location>
        <begin position="75"/>
        <end position="95"/>
    </location>
</feature>
<dbReference type="PANTHER" id="PTHR43124:SF3">
    <property type="entry name" value="CHLORAMPHENICOL EFFLUX PUMP RV0191"/>
    <property type="match status" value="1"/>
</dbReference>
<dbReference type="Gene3D" id="1.20.1250.20">
    <property type="entry name" value="MFS general substrate transporter like domains"/>
    <property type="match status" value="2"/>
</dbReference>
<sequence>MKLSYSYVVILLCFFSVLGAHGFGRFSFPVLLEDMRASLGVGYSSMGVVEFGSFLGYLVMAASSGFLASRVGHRAVMGISGLLMGLSMILTAWVRSVPQLLALRLLTGLGNGGLYLLAITLPSVWLPAKVRGVGTGVVSAGIGMGFTLSGLLLPVILAGQGWRAAWLYMGVALIYIALADFILVRNPPNPGRARRGMLSLVNSRILWVIGLVYMAYGLSYIIYLTYLFSYLITGLGLSRIEAGGLYSMIGVLSILSGILWGYLSDRIGRVKAMSLAYSSLATSYALVGLLTGVTPSVASALIFALSAWSIPTIAIVTAGEAVDVELRAAAGSFVTLFFGIGQAIGTPLGGYIIDVAGFQTSFTAAALIAVSGAAAAHLIKTPRNAASR</sequence>
<feature type="transmembrane region" description="Helical" evidence="6">
    <location>
        <begin position="330"/>
        <end position="353"/>
    </location>
</feature>
<reference evidence="8" key="1">
    <citation type="journal article" date="2020" name="ISME J.">
        <title>Gammaproteobacteria mediating utilization of methyl-, sulfur- and petroleum organic compounds in deep ocean hydrothermal plumes.</title>
        <authorList>
            <person name="Zhou Z."/>
            <person name="Liu Y."/>
            <person name="Pan J."/>
            <person name="Cron B.R."/>
            <person name="Toner B.M."/>
            <person name="Anantharaman K."/>
            <person name="Breier J.A."/>
            <person name="Dick G.J."/>
            <person name="Li M."/>
        </authorList>
    </citation>
    <scope>NUCLEOTIDE SEQUENCE</scope>
    <source>
        <strain evidence="8">SZUA-1515</strain>
    </source>
</reference>
<dbReference type="InterPro" id="IPR020846">
    <property type="entry name" value="MFS_dom"/>
</dbReference>
<dbReference type="Proteomes" id="UP000608579">
    <property type="component" value="Unassembled WGS sequence"/>
</dbReference>
<keyword evidence="4 6" id="KW-1133">Transmembrane helix</keyword>
<gene>
    <name evidence="8" type="ORF">EYH45_03460</name>
</gene>
<dbReference type="PROSITE" id="PS50850">
    <property type="entry name" value="MFS"/>
    <property type="match status" value="1"/>
</dbReference>
<dbReference type="GO" id="GO:0022857">
    <property type="term" value="F:transmembrane transporter activity"/>
    <property type="evidence" value="ECO:0007669"/>
    <property type="project" value="InterPro"/>
</dbReference>
<evidence type="ECO:0000256" key="5">
    <source>
        <dbReference type="ARBA" id="ARBA00023136"/>
    </source>
</evidence>
<name>A0A832ZWG8_CALS0</name>
<organism evidence="8 9">
    <name type="scientific">Caldiarchaeum subterraneum</name>
    <dbReference type="NCBI Taxonomy" id="311458"/>
    <lineage>
        <taxon>Archaea</taxon>
        <taxon>Nitrososphaerota</taxon>
        <taxon>Candidatus Caldarchaeales</taxon>
        <taxon>Candidatus Caldarchaeaceae</taxon>
        <taxon>Candidatus Caldarchaeum</taxon>
    </lineage>
</organism>
<evidence type="ECO:0000256" key="2">
    <source>
        <dbReference type="ARBA" id="ARBA00022475"/>
    </source>
</evidence>
<dbReference type="AlphaFoldDB" id="A0A832ZWG8"/>
<keyword evidence="5 6" id="KW-0472">Membrane</keyword>
<feature type="transmembrane region" description="Helical" evidence="6">
    <location>
        <begin position="275"/>
        <end position="294"/>
    </location>
</feature>
<dbReference type="PANTHER" id="PTHR43124">
    <property type="entry name" value="PURINE EFFLUX PUMP PBUE"/>
    <property type="match status" value="1"/>
</dbReference>
<dbReference type="SUPFAM" id="SSF103473">
    <property type="entry name" value="MFS general substrate transporter"/>
    <property type="match status" value="1"/>
</dbReference>
<proteinExistence type="predicted"/>
<evidence type="ECO:0000313" key="8">
    <source>
        <dbReference type="EMBL" id="HIQ29602.1"/>
    </source>
</evidence>
<feature type="transmembrane region" description="Helical" evidence="6">
    <location>
        <begin position="300"/>
        <end position="318"/>
    </location>
</feature>
<protein>
    <submittedName>
        <fullName evidence="8">MFS transporter</fullName>
    </submittedName>
</protein>
<feature type="transmembrane region" description="Helical" evidence="6">
    <location>
        <begin position="165"/>
        <end position="184"/>
    </location>
</feature>
<dbReference type="InterPro" id="IPR036259">
    <property type="entry name" value="MFS_trans_sf"/>
</dbReference>
<dbReference type="EMBL" id="DQVM01000067">
    <property type="protein sequence ID" value="HIQ29602.1"/>
    <property type="molecule type" value="Genomic_DNA"/>
</dbReference>
<comment type="caution">
    <text evidence="8">The sequence shown here is derived from an EMBL/GenBank/DDBJ whole genome shotgun (WGS) entry which is preliminary data.</text>
</comment>
<keyword evidence="3 6" id="KW-0812">Transmembrane</keyword>
<feature type="transmembrane region" description="Helical" evidence="6">
    <location>
        <begin position="205"/>
        <end position="232"/>
    </location>
</feature>
<accession>A0A832ZWG8</accession>
<comment type="subcellular location">
    <subcellularLocation>
        <location evidence="1">Cell membrane</location>
        <topology evidence="1">Multi-pass membrane protein</topology>
    </subcellularLocation>
</comment>
<feature type="transmembrane region" description="Helical" evidence="6">
    <location>
        <begin position="244"/>
        <end position="263"/>
    </location>
</feature>
<feature type="domain" description="Major facilitator superfamily (MFS) profile" evidence="7">
    <location>
        <begin position="8"/>
        <end position="384"/>
    </location>
</feature>
<feature type="transmembrane region" description="Helical" evidence="6">
    <location>
        <begin position="101"/>
        <end position="125"/>
    </location>
</feature>
<dbReference type="InterPro" id="IPR011701">
    <property type="entry name" value="MFS"/>
</dbReference>
<evidence type="ECO:0000256" key="3">
    <source>
        <dbReference type="ARBA" id="ARBA00022692"/>
    </source>
</evidence>
<dbReference type="Pfam" id="PF07690">
    <property type="entry name" value="MFS_1"/>
    <property type="match status" value="1"/>
</dbReference>
<evidence type="ECO:0000256" key="4">
    <source>
        <dbReference type="ARBA" id="ARBA00022989"/>
    </source>
</evidence>